<evidence type="ECO:0000256" key="4">
    <source>
        <dbReference type="ARBA" id="ARBA00022964"/>
    </source>
</evidence>
<comment type="caution">
    <text evidence="8">The sequence shown here is derived from an EMBL/GenBank/DDBJ whole genome shotgun (WGS) entry which is preliminary data.</text>
</comment>
<keyword evidence="6" id="KW-0408">Iron</keyword>
<evidence type="ECO:0000313" key="8">
    <source>
        <dbReference type="EMBL" id="GLR85895.1"/>
    </source>
</evidence>
<comment type="similarity">
    <text evidence="2">Belongs to the intradiol ring-cleavage dioxygenase family.</text>
</comment>
<evidence type="ECO:0000256" key="1">
    <source>
        <dbReference type="ARBA" id="ARBA00001965"/>
    </source>
</evidence>
<protein>
    <submittedName>
        <fullName evidence="8">6-chlorohydroxyquinol-1,2-dioxygenase</fullName>
    </submittedName>
</protein>
<comment type="cofactor">
    <cofactor evidence="1">
        <name>Fe(3+)</name>
        <dbReference type="ChEBI" id="CHEBI:29034"/>
    </cofactor>
</comment>
<dbReference type="EMBL" id="BSOW01000008">
    <property type="protein sequence ID" value="GLR85895.1"/>
    <property type="molecule type" value="Genomic_DNA"/>
</dbReference>
<dbReference type="InterPro" id="IPR050770">
    <property type="entry name" value="Intradiol_RC_Dioxygenase"/>
</dbReference>
<dbReference type="PROSITE" id="PS00083">
    <property type="entry name" value="INTRADIOL_DIOXYGENAS"/>
    <property type="match status" value="1"/>
</dbReference>
<dbReference type="SUPFAM" id="SSF49482">
    <property type="entry name" value="Aromatic compound dioxygenase"/>
    <property type="match status" value="1"/>
</dbReference>
<evidence type="ECO:0000313" key="9">
    <source>
        <dbReference type="Proteomes" id="UP001156905"/>
    </source>
</evidence>
<proteinExistence type="inferred from homology"/>
<sequence length="279" mass="31015">MNKYLSEFNSVETVNERMSAGIDPRLRKVMESLVRHLHAFIRDVELNEAEWFTAIEFLTRTGKICSNERQEFILLSDVLGVSMLVDAINYRRPAGATDNTVLGPFHVAGSPERAMGDSINLDGKGETCLFEGRVLDISGNPIAGASLDVWSDNHDGYYDVQQPGIQPPFNNRGYFRTGPDGRYRFRGIKPVSYPIPHDGPVGQMLKAVGRHPNRPAHVHFLVGADGYERVCTHIFVAGDPYLESDAVFGVKESLVVAFEAIEGADTKWKANFDFVLKAL</sequence>
<evidence type="ECO:0000259" key="7">
    <source>
        <dbReference type="PROSITE" id="PS00083"/>
    </source>
</evidence>
<organism evidence="8 9">
    <name type="scientific">Bradyrhizobium iriomotense</name>
    <dbReference type="NCBI Taxonomy" id="441950"/>
    <lineage>
        <taxon>Bacteria</taxon>
        <taxon>Pseudomonadati</taxon>
        <taxon>Pseudomonadota</taxon>
        <taxon>Alphaproteobacteria</taxon>
        <taxon>Hyphomicrobiales</taxon>
        <taxon>Nitrobacteraceae</taxon>
        <taxon>Bradyrhizobium</taxon>
    </lineage>
</organism>
<keyword evidence="5" id="KW-0560">Oxidoreductase</keyword>
<gene>
    <name evidence="8" type="ORF">GCM10007857_26060</name>
</gene>
<evidence type="ECO:0000256" key="5">
    <source>
        <dbReference type="ARBA" id="ARBA00023002"/>
    </source>
</evidence>
<dbReference type="Proteomes" id="UP001156905">
    <property type="component" value="Unassembled WGS sequence"/>
</dbReference>
<dbReference type="InterPro" id="IPR007535">
    <property type="entry name" value="Catechol_dOase_N"/>
</dbReference>
<dbReference type="InterPro" id="IPR000627">
    <property type="entry name" value="Intradiol_dOase_C"/>
</dbReference>
<keyword evidence="4" id="KW-0223">Dioxygenase</keyword>
<dbReference type="PANTHER" id="PTHR33711">
    <property type="entry name" value="DIOXYGENASE, PUTATIVE (AFU_ORTHOLOGUE AFUA_2G02910)-RELATED"/>
    <property type="match status" value="1"/>
</dbReference>
<dbReference type="Pfam" id="PF04444">
    <property type="entry name" value="Dioxygenase_N"/>
    <property type="match status" value="1"/>
</dbReference>
<dbReference type="Pfam" id="PF00775">
    <property type="entry name" value="Dioxygenase_C"/>
    <property type="match status" value="1"/>
</dbReference>
<dbReference type="InterPro" id="IPR015889">
    <property type="entry name" value="Intradiol_dOase_core"/>
</dbReference>
<name>A0ABQ6AV64_9BRAD</name>
<accession>A0ABQ6AV64</accession>
<evidence type="ECO:0000256" key="3">
    <source>
        <dbReference type="ARBA" id="ARBA00022723"/>
    </source>
</evidence>
<dbReference type="RefSeq" id="WP_284265637.1">
    <property type="nucleotide sequence ID" value="NZ_BSOW01000008.1"/>
</dbReference>
<reference evidence="9" key="1">
    <citation type="journal article" date="2019" name="Int. J. Syst. Evol. Microbiol.">
        <title>The Global Catalogue of Microorganisms (GCM) 10K type strain sequencing project: providing services to taxonomists for standard genome sequencing and annotation.</title>
        <authorList>
            <consortium name="The Broad Institute Genomics Platform"/>
            <consortium name="The Broad Institute Genome Sequencing Center for Infectious Disease"/>
            <person name="Wu L."/>
            <person name="Ma J."/>
        </authorList>
    </citation>
    <scope>NUCLEOTIDE SEQUENCE [LARGE SCALE GENOMIC DNA]</scope>
    <source>
        <strain evidence="9">NBRC 102520</strain>
    </source>
</reference>
<dbReference type="CDD" id="cd03461">
    <property type="entry name" value="1_2-HQD"/>
    <property type="match status" value="1"/>
</dbReference>
<dbReference type="Gene3D" id="2.60.130.10">
    <property type="entry name" value="Aromatic compound dioxygenase"/>
    <property type="match status" value="1"/>
</dbReference>
<evidence type="ECO:0000256" key="2">
    <source>
        <dbReference type="ARBA" id="ARBA00007825"/>
    </source>
</evidence>
<dbReference type="InterPro" id="IPR039390">
    <property type="entry name" value="1_2-HQD/HQD"/>
</dbReference>
<evidence type="ECO:0000256" key="6">
    <source>
        <dbReference type="ARBA" id="ARBA00023004"/>
    </source>
</evidence>
<keyword evidence="9" id="KW-1185">Reference proteome</keyword>
<keyword evidence="3" id="KW-0479">Metal-binding</keyword>
<dbReference type="PANTHER" id="PTHR33711:SF7">
    <property type="entry name" value="INTRADIOL RING-CLEAVAGE DIOXYGENASES DOMAIN-CONTAINING PROTEIN-RELATED"/>
    <property type="match status" value="1"/>
</dbReference>
<feature type="domain" description="Intradiol ring-cleavage dioxygenases" evidence="7">
    <location>
        <begin position="130"/>
        <end position="158"/>
    </location>
</feature>